<comment type="caution">
    <text evidence="1">The sequence shown here is derived from an EMBL/GenBank/DDBJ whole genome shotgun (WGS) entry which is preliminary data.</text>
</comment>
<dbReference type="RefSeq" id="WP_307780240.1">
    <property type="nucleotide sequence ID" value="NZ_JAVFKP010000006.1"/>
</dbReference>
<proteinExistence type="predicted"/>
<evidence type="ECO:0000313" key="1">
    <source>
        <dbReference type="EMBL" id="MDQ4628651.1"/>
    </source>
</evidence>
<keyword evidence="2" id="KW-1185">Reference proteome</keyword>
<organism evidence="1 2">
    <name type="scientific">Janthinobacterium lividum</name>
    <dbReference type="NCBI Taxonomy" id="29581"/>
    <lineage>
        <taxon>Bacteria</taxon>
        <taxon>Pseudomonadati</taxon>
        <taxon>Pseudomonadota</taxon>
        <taxon>Betaproteobacteria</taxon>
        <taxon>Burkholderiales</taxon>
        <taxon>Oxalobacteraceae</taxon>
        <taxon>Janthinobacterium</taxon>
    </lineage>
</organism>
<sequence>MLNGLQMLKTVTLSHESVLTALCALGRQRLQDKELLQQCVESSHRTWVQREISMADFAIISLRGAINAVRYCQACGHVGDVIPPAVDCCPGGKYAAMVHPEIARQARIGLTVLLSHADGKIPCSGDMAGEW</sequence>
<reference evidence="1 2" key="1">
    <citation type="submission" date="2023-08" db="EMBL/GenBank/DDBJ databases">
        <title>Draft genome sequence of Janthinobacterium lividum.</title>
        <authorList>
            <person name="Chun B.H."/>
            <person name="Lee Y."/>
        </authorList>
    </citation>
    <scope>NUCLEOTIDE SEQUENCE [LARGE SCALE GENOMIC DNA]</scope>
    <source>
        <strain evidence="1 2">AMJK</strain>
    </source>
</reference>
<name>A0ABU0XYI5_9BURK</name>
<evidence type="ECO:0000313" key="2">
    <source>
        <dbReference type="Proteomes" id="UP001237592"/>
    </source>
</evidence>
<accession>A0ABU0XYI5</accession>
<dbReference type="EMBL" id="JAVFKP010000006">
    <property type="protein sequence ID" value="MDQ4628651.1"/>
    <property type="molecule type" value="Genomic_DNA"/>
</dbReference>
<protein>
    <submittedName>
        <fullName evidence="1">Uncharacterized protein</fullName>
    </submittedName>
</protein>
<gene>
    <name evidence="1" type="ORF">RB624_22470</name>
</gene>
<dbReference type="Proteomes" id="UP001237592">
    <property type="component" value="Unassembled WGS sequence"/>
</dbReference>